<dbReference type="Proteomes" id="UP000193006">
    <property type="component" value="Chromosome"/>
</dbReference>
<dbReference type="RefSeq" id="WP_157076789.1">
    <property type="nucleotide sequence ID" value="NZ_CP020814.1"/>
</dbReference>
<protein>
    <recommendedName>
        <fullName evidence="3">Ferric siderophore reductase C-terminal domain-containing protein</fullName>
    </recommendedName>
</protein>
<evidence type="ECO:0000313" key="1">
    <source>
        <dbReference type="EMBL" id="ARK31535.1"/>
    </source>
</evidence>
<dbReference type="EMBL" id="CP020814">
    <property type="protein sequence ID" value="ARK31535.1"/>
    <property type="molecule type" value="Genomic_DNA"/>
</dbReference>
<accession>A0A1X9MDL5</accession>
<evidence type="ECO:0000313" key="2">
    <source>
        <dbReference type="Proteomes" id="UP000193006"/>
    </source>
</evidence>
<gene>
    <name evidence="1" type="ORF">BkAM31D_17750</name>
</gene>
<name>A0A1X9MDL5_9BACI</name>
<keyword evidence="2" id="KW-1185">Reference proteome</keyword>
<sequence>MKQKYHETLDTFFIKVVDRPEEIRGLDLNHIVEKQMLESLIEKRTECIQATDHRAGGANMMKWLGNLVTAHLYFLFVENKSLSYQQLAFVDEGKDAYMEVIQPILEEVPLAGRLEYIRENLSQLFATCRPLFEGISKSSGLSIQQTWGLIANPFYNHIDSWINNGDAKQVEINLELLKSITPSVFGLKRNPYDVTFRYVSSWQDANKSVRIKAACCMSYLKAEGNYCFSCPKLSPEKRLARGEQSSSK</sequence>
<organism evidence="1 2">
    <name type="scientific">Halalkalibacter krulwichiae</name>
    <dbReference type="NCBI Taxonomy" id="199441"/>
    <lineage>
        <taxon>Bacteria</taxon>
        <taxon>Bacillati</taxon>
        <taxon>Bacillota</taxon>
        <taxon>Bacilli</taxon>
        <taxon>Bacillales</taxon>
        <taxon>Bacillaceae</taxon>
        <taxon>Halalkalibacter</taxon>
    </lineage>
</organism>
<evidence type="ECO:0008006" key="3">
    <source>
        <dbReference type="Google" id="ProtNLM"/>
    </source>
</evidence>
<dbReference type="STRING" id="199441.BkAM31D_17750"/>
<reference evidence="1 2" key="1">
    <citation type="submission" date="2017-04" db="EMBL/GenBank/DDBJ databases">
        <title>Bacillus krulwichiae AM31D Genome sequencing and assembly.</title>
        <authorList>
            <person name="Krulwich T.A."/>
            <person name="Anastor L."/>
            <person name="Ehrlich R."/>
            <person name="Ehrlich G.D."/>
            <person name="Janto B."/>
        </authorList>
    </citation>
    <scope>NUCLEOTIDE SEQUENCE [LARGE SCALE GENOMIC DNA]</scope>
    <source>
        <strain evidence="1 2">AM31D</strain>
    </source>
</reference>
<proteinExistence type="predicted"/>
<dbReference type="KEGG" id="bkw:BkAM31D_17750"/>
<dbReference type="AlphaFoldDB" id="A0A1X9MDL5"/>